<protein>
    <submittedName>
        <fullName evidence="2">Uncharacterized protein</fullName>
    </submittedName>
</protein>
<proteinExistence type="predicted"/>
<gene>
    <name evidence="2" type="ORF">chiPu_0017438</name>
</gene>
<evidence type="ECO:0000313" key="3">
    <source>
        <dbReference type="Proteomes" id="UP000287033"/>
    </source>
</evidence>
<evidence type="ECO:0000256" key="1">
    <source>
        <dbReference type="SAM" id="MobiDB-lite"/>
    </source>
</evidence>
<name>A0A401RG45_CHIPU</name>
<dbReference type="Proteomes" id="UP000287033">
    <property type="component" value="Unassembled WGS sequence"/>
</dbReference>
<feature type="region of interest" description="Disordered" evidence="1">
    <location>
        <begin position="1"/>
        <end position="25"/>
    </location>
</feature>
<feature type="compositionally biased region" description="Basic and acidic residues" evidence="1">
    <location>
        <begin position="1"/>
        <end position="22"/>
    </location>
</feature>
<evidence type="ECO:0000313" key="2">
    <source>
        <dbReference type="EMBL" id="GCC17066.1"/>
    </source>
</evidence>
<dbReference type="AlphaFoldDB" id="A0A401RG45"/>
<comment type="caution">
    <text evidence="2">The sequence shown here is derived from an EMBL/GenBank/DDBJ whole genome shotgun (WGS) entry which is preliminary data.</text>
</comment>
<dbReference type="EMBL" id="BEZZ01001286">
    <property type="protein sequence ID" value="GCC17066.1"/>
    <property type="molecule type" value="Genomic_DNA"/>
</dbReference>
<reference evidence="2 3" key="1">
    <citation type="journal article" date="2018" name="Nat. Ecol. Evol.">
        <title>Shark genomes provide insights into elasmobranch evolution and the origin of vertebrates.</title>
        <authorList>
            <person name="Hara Y"/>
            <person name="Yamaguchi K"/>
            <person name="Onimaru K"/>
            <person name="Kadota M"/>
            <person name="Koyanagi M"/>
            <person name="Keeley SD"/>
            <person name="Tatsumi K"/>
            <person name="Tanaka K"/>
            <person name="Motone F"/>
            <person name="Kageyama Y"/>
            <person name="Nozu R"/>
            <person name="Adachi N"/>
            <person name="Nishimura O"/>
            <person name="Nakagawa R"/>
            <person name="Tanegashima C"/>
            <person name="Kiyatake I"/>
            <person name="Matsumoto R"/>
            <person name="Murakumo K"/>
            <person name="Nishida K"/>
            <person name="Terakita A"/>
            <person name="Kuratani S"/>
            <person name="Sato K"/>
            <person name="Hyodo S Kuraku.S."/>
        </authorList>
    </citation>
    <scope>NUCLEOTIDE SEQUENCE [LARGE SCALE GENOMIC DNA]</scope>
</reference>
<organism evidence="2 3">
    <name type="scientific">Chiloscyllium punctatum</name>
    <name type="common">Brownbanded bambooshark</name>
    <name type="synonym">Hemiscyllium punctatum</name>
    <dbReference type="NCBI Taxonomy" id="137246"/>
    <lineage>
        <taxon>Eukaryota</taxon>
        <taxon>Metazoa</taxon>
        <taxon>Chordata</taxon>
        <taxon>Craniata</taxon>
        <taxon>Vertebrata</taxon>
        <taxon>Chondrichthyes</taxon>
        <taxon>Elasmobranchii</taxon>
        <taxon>Galeomorphii</taxon>
        <taxon>Galeoidea</taxon>
        <taxon>Orectolobiformes</taxon>
        <taxon>Hemiscylliidae</taxon>
        <taxon>Chiloscyllium</taxon>
    </lineage>
</organism>
<keyword evidence="3" id="KW-1185">Reference proteome</keyword>
<accession>A0A401RG45</accession>
<sequence>MRKKTRDEFRDGDQQRKTEGEKLPIQVTEGEKLPIQVTEEVFAAAAANLANHKTALRTTYSKANGRSTLKGPHRFWKYRALKCWFTVYDLRLKGF</sequence>